<dbReference type="InterPro" id="IPR002347">
    <property type="entry name" value="SDR_fam"/>
</dbReference>
<evidence type="ECO:0000256" key="2">
    <source>
        <dbReference type="ARBA" id="ARBA00023002"/>
    </source>
</evidence>
<dbReference type="InterPro" id="IPR036291">
    <property type="entry name" value="NAD(P)-bd_dom_sf"/>
</dbReference>
<protein>
    <submittedName>
        <fullName evidence="4">SDR family NAD(P)-dependent oxidoreductase</fullName>
    </submittedName>
</protein>
<dbReference type="PANTHER" id="PTHR44196">
    <property type="entry name" value="DEHYDROGENASE/REDUCTASE SDR FAMILY MEMBER 7B"/>
    <property type="match status" value="1"/>
</dbReference>
<dbReference type="Proteomes" id="UP000823521">
    <property type="component" value="Unassembled WGS sequence"/>
</dbReference>
<dbReference type="PANTHER" id="PTHR44196:SF1">
    <property type="entry name" value="DEHYDROGENASE_REDUCTASE SDR FAMILY MEMBER 7B"/>
    <property type="match status" value="1"/>
</dbReference>
<evidence type="ECO:0000256" key="3">
    <source>
        <dbReference type="RuleBase" id="RU000363"/>
    </source>
</evidence>
<keyword evidence="5" id="KW-1185">Reference proteome</keyword>
<dbReference type="EMBL" id="WVUH01000009">
    <property type="protein sequence ID" value="MBO4204891.1"/>
    <property type="molecule type" value="Genomic_DNA"/>
</dbReference>
<dbReference type="PROSITE" id="PS00061">
    <property type="entry name" value="ADH_SHORT"/>
    <property type="match status" value="1"/>
</dbReference>
<name>A0ABS3VK88_MICEH</name>
<comment type="similarity">
    <text evidence="1 3">Belongs to the short-chain dehydrogenases/reductases (SDR) family.</text>
</comment>
<sequence>MSLSGRRILITGGTSGIGAELVSQLTDCGARVATCGRDPQRLATVTRRTGALGWAGDLADPTWCASLVHDTAEALGGLDIVIANAAVQHQQWFTDDWSAERAAAVVGEVQVNLVAPVVLAGAAVPHLRRSAGRFVAVSSALGYSPKKSAPVYCASKAGLGVFLKALRYQMQDDRSGVTVQEVVLPLVATPMTAGRNEGAMPAGVAAAQIVRGLRRRSPVVAVGRARQFRAIQRVAPGVADAILRNA</sequence>
<evidence type="ECO:0000313" key="4">
    <source>
        <dbReference type="EMBL" id="MBO4204891.1"/>
    </source>
</evidence>
<evidence type="ECO:0000256" key="1">
    <source>
        <dbReference type="ARBA" id="ARBA00006484"/>
    </source>
</evidence>
<gene>
    <name evidence="4" type="ORF">GSF22_02555</name>
</gene>
<dbReference type="Pfam" id="PF00106">
    <property type="entry name" value="adh_short"/>
    <property type="match status" value="1"/>
</dbReference>
<keyword evidence="2" id="KW-0560">Oxidoreductase</keyword>
<organism evidence="4 5">
    <name type="scientific">Micromonospora echinofusca</name>
    <dbReference type="NCBI Taxonomy" id="47858"/>
    <lineage>
        <taxon>Bacteria</taxon>
        <taxon>Bacillati</taxon>
        <taxon>Actinomycetota</taxon>
        <taxon>Actinomycetes</taxon>
        <taxon>Micromonosporales</taxon>
        <taxon>Micromonosporaceae</taxon>
        <taxon>Micromonospora</taxon>
    </lineage>
</organism>
<dbReference type="SUPFAM" id="SSF51735">
    <property type="entry name" value="NAD(P)-binding Rossmann-fold domains"/>
    <property type="match status" value="1"/>
</dbReference>
<comment type="caution">
    <text evidence="4">The sequence shown here is derived from an EMBL/GenBank/DDBJ whole genome shotgun (WGS) entry which is preliminary data.</text>
</comment>
<dbReference type="PRINTS" id="PR00081">
    <property type="entry name" value="GDHRDH"/>
</dbReference>
<reference evidence="4 5" key="1">
    <citation type="submission" date="2019-12" db="EMBL/GenBank/DDBJ databases">
        <title>Whole genome sequencing of endophytic Actinobacterium Micromonospora sp. MPMI6T.</title>
        <authorList>
            <person name="Evv R."/>
            <person name="Podile A.R."/>
        </authorList>
    </citation>
    <scope>NUCLEOTIDE SEQUENCE [LARGE SCALE GENOMIC DNA]</scope>
    <source>
        <strain evidence="4 5">MPMI6</strain>
    </source>
</reference>
<dbReference type="RefSeq" id="WP_208811077.1">
    <property type="nucleotide sequence ID" value="NZ_WVUH01000009.1"/>
</dbReference>
<dbReference type="Gene3D" id="3.40.50.720">
    <property type="entry name" value="NAD(P)-binding Rossmann-like Domain"/>
    <property type="match status" value="1"/>
</dbReference>
<dbReference type="InterPro" id="IPR020904">
    <property type="entry name" value="Sc_DH/Rdtase_CS"/>
</dbReference>
<dbReference type="PRINTS" id="PR00080">
    <property type="entry name" value="SDRFAMILY"/>
</dbReference>
<accession>A0ABS3VK88</accession>
<evidence type="ECO:0000313" key="5">
    <source>
        <dbReference type="Proteomes" id="UP000823521"/>
    </source>
</evidence>
<proteinExistence type="inferred from homology"/>